<name>Q11BQ4_CHESB</name>
<proteinExistence type="predicted"/>
<dbReference type="EMBL" id="CP000390">
    <property type="protein sequence ID" value="ABG65171.1"/>
    <property type="molecule type" value="Genomic_DNA"/>
</dbReference>
<dbReference type="AlphaFoldDB" id="Q11BQ4"/>
<evidence type="ECO:0000256" key="1">
    <source>
        <dbReference type="SAM" id="MobiDB-lite"/>
    </source>
</evidence>
<feature type="region of interest" description="Disordered" evidence="1">
    <location>
        <begin position="1"/>
        <end position="24"/>
    </location>
</feature>
<reference evidence="2" key="1">
    <citation type="submission" date="2006-06" db="EMBL/GenBank/DDBJ databases">
        <title>Complete sequence of chromosome of Chelativorans sp. BNC1.</title>
        <authorList>
            <consortium name="US DOE Joint Genome Institute"/>
            <person name="Copeland A."/>
            <person name="Lucas S."/>
            <person name="Lapidus A."/>
            <person name="Barry K."/>
            <person name="Detter J.C."/>
            <person name="Glavina del Rio T."/>
            <person name="Hammon N."/>
            <person name="Israni S."/>
            <person name="Dalin E."/>
            <person name="Tice H."/>
            <person name="Pitluck S."/>
            <person name="Chertkov O."/>
            <person name="Brettin T."/>
            <person name="Bruce D."/>
            <person name="Han C."/>
            <person name="Tapia R."/>
            <person name="Gilna P."/>
            <person name="Schmutz J."/>
            <person name="Larimer F."/>
            <person name="Land M."/>
            <person name="Hauser L."/>
            <person name="Kyrpides N."/>
            <person name="Mikhailova N."/>
            <person name="Richardson P."/>
        </authorList>
    </citation>
    <scope>NUCLEOTIDE SEQUENCE</scope>
    <source>
        <strain evidence="2">BNC1</strain>
    </source>
</reference>
<dbReference type="KEGG" id="mes:Meso_3804"/>
<sequence>MLTDEKNGGNTGENSPAGGDGLAKRFDASARPVLTVDVAKYQVLLDDPSLSEAQKEEFLRALWSIVVTFVELGFGVHPLQEVCGQDSESSFPSAKKAFDQVESKKSVETQDDRDSGPTAGLKDHEYT</sequence>
<feature type="compositionally biased region" description="Basic and acidic residues" evidence="1">
    <location>
        <begin position="96"/>
        <end position="127"/>
    </location>
</feature>
<dbReference type="OrthoDB" id="7876422at2"/>
<dbReference type="STRING" id="266779.Meso_3804"/>
<protein>
    <submittedName>
        <fullName evidence="2">Uncharacterized protein</fullName>
    </submittedName>
</protein>
<dbReference type="HOGENOM" id="CLU_1966619_0_0_5"/>
<dbReference type="eggNOG" id="ENOG5033CHS">
    <property type="taxonomic scope" value="Bacteria"/>
</dbReference>
<feature type="region of interest" description="Disordered" evidence="1">
    <location>
        <begin position="85"/>
        <end position="127"/>
    </location>
</feature>
<gene>
    <name evidence="2" type="ordered locus">Meso_3804</name>
</gene>
<evidence type="ECO:0000313" key="2">
    <source>
        <dbReference type="EMBL" id="ABG65171.1"/>
    </source>
</evidence>
<organism evidence="2">
    <name type="scientific">Chelativorans sp. (strain BNC1)</name>
    <dbReference type="NCBI Taxonomy" id="266779"/>
    <lineage>
        <taxon>Bacteria</taxon>
        <taxon>Pseudomonadati</taxon>
        <taxon>Pseudomonadota</taxon>
        <taxon>Alphaproteobacteria</taxon>
        <taxon>Hyphomicrobiales</taxon>
        <taxon>Phyllobacteriaceae</taxon>
        <taxon>Chelativorans</taxon>
    </lineage>
</organism>
<accession>Q11BQ4</accession>